<evidence type="ECO:0000259" key="1">
    <source>
        <dbReference type="Pfam" id="PF12571"/>
    </source>
</evidence>
<dbReference type="InterPro" id="IPR022225">
    <property type="entry name" value="Phage_tail_fibre_N"/>
</dbReference>
<dbReference type="Proteomes" id="UP000886043">
    <property type="component" value="Unassembled WGS sequence"/>
</dbReference>
<comment type="caution">
    <text evidence="2">The sequence shown here is derived from an EMBL/GenBank/DDBJ whole genome shotgun (WGS) entry which is preliminary data.</text>
</comment>
<feature type="domain" description="Phage tail fibre protein N-terminal" evidence="1">
    <location>
        <begin position="3"/>
        <end position="115"/>
    </location>
</feature>
<proteinExistence type="predicted"/>
<reference evidence="2" key="1">
    <citation type="journal article" date="2020" name="mSystems">
        <title>Genome- and Community-Level Interaction Insights into Carbon Utilization and Element Cycling Functions of Hydrothermarchaeota in Hydrothermal Sediment.</title>
        <authorList>
            <person name="Zhou Z."/>
            <person name="Liu Y."/>
            <person name="Xu W."/>
            <person name="Pan J."/>
            <person name="Luo Z.H."/>
            <person name="Li M."/>
        </authorList>
    </citation>
    <scope>NUCLEOTIDE SEQUENCE [LARGE SCALE GENOMIC DNA]</scope>
    <source>
        <strain evidence="2">HyVt-483</strain>
    </source>
</reference>
<evidence type="ECO:0000313" key="2">
    <source>
        <dbReference type="EMBL" id="HFC97928.1"/>
    </source>
</evidence>
<gene>
    <name evidence="2" type="ORF">ENJ40_05670</name>
</gene>
<sequence>MELLITHIGLKKANEAQAGGWLIKLTHFGLSDSTEFPSPEWESLPGEKIRLPITAYYIVDDNTVEFRCIADESVGDFWVRLFGLYLEDGTLFAVGETPLSQKLRGTRLTVKAQVRLVNAVSTFDFKDLSKDWVTILFHELAATAGNLWRAIIRLQSQVEGLETRISDLENWKNNIS</sequence>
<dbReference type="EMBL" id="DRMH01000076">
    <property type="protein sequence ID" value="HFC97928.1"/>
    <property type="molecule type" value="Genomic_DNA"/>
</dbReference>
<dbReference type="AlphaFoldDB" id="A0A7C3CYC6"/>
<name>A0A7C3CYC6_9BACT</name>
<dbReference type="Pfam" id="PF12571">
    <property type="entry name" value="Phage_tail_fib"/>
    <property type="match status" value="1"/>
</dbReference>
<accession>A0A7C3CYC6</accession>
<protein>
    <recommendedName>
        <fullName evidence="1">Phage tail fibre protein N-terminal domain-containing protein</fullName>
    </recommendedName>
</protein>
<organism evidence="2">
    <name type="scientific">Thermosulfurimonas dismutans</name>
    <dbReference type="NCBI Taxonomy" id="999894"/>
    <lineage>
        <taxon>Bacteria</taxon>
        <taxon>Pseudomonadati</taxon>
        <taxon>Thermodesulfobacteriota</taxon>
        <taxon>Thermodesulfobacteria</taxon>
        <taxon>Thermodesulfobacteriales</taxon>
        <taxon>Thermodesulfobacteriaceae</taxon>
        <taxon>Thermosulfurimonas</taxon>
    </lineage>
</organism>